<name>A0A2I2FFE6_ASPCN</name>
<feature type="transmembrane region" description="Helical" evidence="1">
    <location>
        <begin position="12"/>
        <end position="34"/>
    </location>
</feature>
<dbReference type="AlphaFoldDB" id="A0A2I2FFE6"/>
<gene>
    <name evidence="2" type="ORF">BDW47DRAFT_15338</name>
</gene>
<proteinExistence type="predicted"/>
<dbReference type="RefSeq" id="XP_024673374.1">
    <property type="nucleotide sequence ID" value="XM_024818330.1"/>
</dbReference>
<keyword evidence="1" id="KW-1133">Transmembrane helix</keyword>
<sequence>MGLMEYDGVATIWRWVIFLISGYFGSLITPWNFFCGGYTIISSCPHCDVRVTLVDTTGDCD</sequence>
<protein>
    <submittedName>
        <fullName evidence="2">Uncharacterized protein</fullName>
    </submittedName>
</protein>
<keyword evidence="1" id="KW-0812">Transmembrane</keyword>
<evidence type="ECO:0000256" key="1">
    <source>
        <dbReference type="SAM" id="Phobius"/>
    </source>
</evidence>
<reference evidence="2 3" key="1">
    <citation type="submission" date="2017-12" db="EMBL/GenBank/DDBJ databases">
        <authorList>
            <consortium name="DOE Joint Genome Institute"/>
            <person name="Haridas S."/>
            <person name="Kjaerbolling I."/>
            <person name="Vesth T.C."/>
            <person name="Frisvad J.C."/>
            <person name="Nybo J.L."/>
            <person name="Theobald S."/>
            <person name="Kuo A."/>
            <person name="Bowyer P."/>
            <person name="Matsuda Y."/>
            <person name="Mondo S."/>
            <person name="Lyhne E.K."/>
            <person name="Kogle M.E."/>
            <person name="Clum A."/>
            <person name="Lipzen A."/>
            <person name="Salamov A."/>
            <person name="Ngan C.Y."/>
            <person name="Daum C."/>
            <person name="Chiniquy J."/>
            <person name="Barry K."/>
            <person name="LaButti K."/>
            <person name="Simmons B.A."/>
            <person name="Magnuson J.K."/>
            <person name="Mortensen U.H."/>
            <person name="Larsen T.O."/>
            <person name="Grigoriev I.V."/>
            <person name="Baker S.E."/>
            <person name="Andersen M.R."/>
            <person name="Nordberg H.P."/>
            <person name="Cantor M.N."/>
            <person name="Hua S.X."/>
        </authorList>
    </citation>
    <scope>NUCLEOTIDE SEQUENCE [LARGE SCALE GENOMIC DNA]</scope>
    <source>
        <strain evidence="2 3">CBS 102.13</strain>
    </source>
</reference>
<keyword evidence="1" id="KW-0472">Membrane</keyword>
<evidence type="ECO:0000313" key="3">
    <source>
        <dbReference type="Proteomes" id="UP000234585"/>
    </source>
</evidence>
<dbReference type="GeneID" id="36525490"/>
<organism evidence="2 3">
    <name type="scientific">Aspergillus candidus</name>
    <dbReference type="NCBI Taxonomy" id="41067"/>
    <lineage>
        <taxon>Eukaryota</taxon>
        <taxon>Fungi</taxon>
        <taxon>Dikarya</taxon>
        <taxon>Ascomycota</taxon>
        <taxon>Pezizomycotina</taxon>
        <taxon>Eurotiomycetes</taxon>
        <taxon>Eurotiomycetidae</taxon>
        <taxon>Eurotiales</taxon>
        <taxon>Aspergillaceae</taxon>
        <taxon>Aspergillus</taxon>
        <taxon>Aspergillus subgen. Circumdati</taxon>
    </lineage>
</organism>
<dbReference type="Proteomes" id="UP000234585">
    <property type="component" value="Unassembled WGS sequence"/>
</dbReference>
<evidence type="ECO:0000313" key="2">
    <source>
        <dbReference type="EMBL" id="PLB39362.1"/>
    </source>
</evidence>
<accession>A0A2I2FFE6</accession>
<dbReference type="EMBL" id="KZ559130">
    <property type="protein sequence ID" value="PLB39362.1"/>
    <property type="molecule type" value="Genomic_DNA"/>
</dbReference>
<keyword evidence="3" id="KW-1185">Reference proteome</keyword>